<evidence type="ECO:0000313" key="2">
    <source>
        <dbReference type="Proteomes" id="UP000199184"/>
    </source>
</evidence>
<evidence type="ECO:0000313" key="1">
    <source>
        <dbReference type="EMBL" id="SCB37710.1"/>
    </source>
</evidence>
<accession>A0A1C3WCH9</accession>
<organism evidence="1 2">
    <name type="scientific">Bradyrhizobium shewense</name>
    <dbReference type="NCBI Taxonomy" id="1761772"/>
    <lineage>
        <taxon>Bacteria</taxon>
        <taxon>Pseudomonadati</taxon>
        <taxon>Pseudomonadota</taxon>
        <taxon>Alphaproteobacteria</taxon>
        <taxon>Hyphomicrobiales</taxon>
        <taxon>Nitrobacteraceae</taxon>
        <taxon>Bradyrhizobium</taxon>
    </lineage>
</organism>
<proteinExistence type="predicted"/>
<dbReference type="EMBL" id="FMAI01000007">
    <property type="protein sequence ID" value="SCB37710.1"/>
    <property type="molecule type" value="Genomic_DNA"/>
</dbReference>
<sequence>MVKTGPGSCQVCNSEHRHSVDVALAHGLGHDAIGKRFNLSPHSVQRHGKNHLSPQMMAAVQHALHPSAVDLDALKVSEGENLLHHLVHQRARLANHIELAAAVGDPGAAIRGEAAITNNLQLVSKLLGVLVNVHETRHQHILTHPDYLRLREVLLRALAPFPDARLAVGRALAGIETQAADDITKAAGKAPLVIDAKPVGPTPCPVPLPEALPA</sequence>
<keyword evidence="2" id="KW-1185">Reference proteome</keyword>
<dbReference type="RefSeq" id="WP_091957321.1">
    <property type="nucleotide sequence ID" value="NZ_FMAI01000007.1"/>
</dbReference>
<name>A0A1C3WCH9_9BRAD</name>
<gene>
    <name evidence="1" type="ORF">GA0061098_1007165</name>
</gene>
<dbReference type="Proteomes" id="UP000199184">
    <property type="component" value="Unassembled WGS sequence"/>
</dbReference>
<reference evidence="2" key="1">
    <citation type="submission" date="2016-08" db="EMBL/GenBank/DDBJ databases">
        <authorList>
            <person name="Varghese N."/>
            <person name="Submissions Spin"/>
        </authorList>
    </citation>
    <scope>NUCLEOTIDE SEQUENCE [LARGE SCALE GENOMIC DNA]</scope>
    <source>
        <strain evidence="2">ERR11</strain>
    </source>
</reference>
<dbReference type="AlphaFoldDB" id="A0A1C3WCH9"/>
<protein>
    <submittedName>
        <fullName evidence="1">Uncharacterized protein</fullName>
    </submittedName>
</protein>